<dbReference type="PANTHER" id="PTHR33164:SF43">
    <property type="entry name" value="HTH-TYPE TRANSCRIPTIONAL REPRESSOR YETL"/>
    <property type="match status" value="1"/>
</dbReference>
<dbReference type="SUPFAM" id="SSF46785">
    <property type="entry name" value="Winged helix' DNA-binding domain"/>
    <property type="match status" value="1"/>
</dbReference>
<dbReference type="KEGG" id="amq:AMETH_1895"/>
<dbReference type="HOGENOM" id="CLU_083287_4_2_11"/>
<dbReference type="GeneID" id="301842963"/>
<sequence length="156" mass="17417">MASLPVVNQPAHRVGALIDHLARRLRLRSETVLEPLGLRPRHLLALTLVRDRDGISQQTLASTLEMDGTNVVGLLNDLEREQLVERRRSPEDRRRHTVSLTEAGAKTLAKAEFALAAVEDEVFCALDTDQRETLYRLLQTASNGEQPICTETIPDC</sequence>
<gene>
    <name evidence="2" type="primary">slyA</name>
    <name evidence="2" type="ORF">AMETH_1895</name>
</gene>
<organism evidence="2 3">
    <name type="scientific">Amycolatopsis methanolica 239</name>
    <dbReference type="NCBI Taxonomy" id="1068978"/>
    <lineage>
        <taxon>Bacteria</taxon>
        <taxon>Bacillati</taxon>
        <taxon>Actinomycetota</taxon>
        <taxon>Actinomycetes</taxon>
        <taxon>Pseudonocardiales</taxon>
        <taxon>Pseudonocardiaceae</taxon>
        <taxon>Amycolatopsis</taxon>
        <taxon>Amycolatopsis methanolica group</taxon>
    </lineage>
</organism>
<evidence type="ECO:0000259" key="1">
    <source>
        <dbReference type="PROSITE" id="PS50995"/>
    </source>
</evidence>
<dbReference type="GO" id="GO:0006950">
    <property type="term" value="P:response to stress"/>
    <property type="evidence" value="ECO:0007669"/>
    <property type="project" value="TreeGrafter"/>
</dbReference>
<dbReference type="Gene3D" id="1.10.10.10">
    <property type="entry name" value="Winged helix-like DNA-binding domain superfamily/Winged helix DNA-binding domain"/>
    <property type="match status" value="1"/>
</dbReference>
<name>A0A076MW64_AMYME</name>
<keyword evidence="3" id="KW-1185">Reference proteome</keyword>
<accession>A0A076MW64</accession>
<dbReference type="SMART" id="SM00347">
    <property type="entry name" value="HTH_MARR"/>
    <property type="match status" value="1"/>
</dbReference>
<dbReference type="eggNOG" id="COG1846">
    <property type="taxonomic scope" value="Bacteria"/>
</dbReference>
<dbReference type="AlphaFoldDB" id="A0A076MW64"/>
<protein>
    <submittedName>
        <fullName evidence="2">MarR family transcriptional regulator</fullName>
    </submittedName>
</protein>
<dbReference type="RefSeq" id="WP_026152969.1">
    <property type="nucleotide sequence ID" value="NZ_AQUL01000001.1"/>
</dbReference>
<dbReference type="EMBL" id="CP009110">
    <property type="protein sequence ID" value="AIJ21987.1"/>
    <property type="molecule type" value="Genomic_DNA"/>
</dbReference>
<proteinExistence type="predicted"/>
<dbReference type="InterPro" id="IPR036388">
    <property type="entry name" value="WH-like_DNA-bd_sf"/>
</dbReference>
<dbReference type="Proteomes" id="UP000062973">
    <property type="component" value="Chromosome"/>
</dbReference>
<dbReference type="GO" id="GO:0003700">
    <property type="term" value="F:DNA-binding transcription factor activity"/>
    <property type="evidence" value="ECO:0007669"/>
    <property type="project" value="InterPro"/>
</dbReference>
<reference evidence="2 3" key="1">
    <citation type="submission" date="2014-07" db="EMBL/GenBank/DDBJ databases">
        <title>Whole Genome Sequence of the Amycolatopsis methanolica 239.</title>
        <authorList>
            <person name="Tang B."/>
        </authorList>
    </citation>
    <scope>NUCLEOTIDE SEQUENCE [LARGE SCALE GENOMIC DNA]</scope>
    <source>
        <strain evidence="2 3">239</strain>
    </source>
</reference>
<dbReference type="STRING" id="1068978.AMETH_1895"/>
<dbReference type="PANTHER" id="PTHR33164">
    <property type="entry name" value="TRANSCRIPTIONAL REGULATOR, MARR FAMILY"/>
    <property type="match status" value="1"/>
</dbReference>
<dbReference type="Pfam" id="PF12802">
    <property type="entry name" value="MarR_2"/>
    <property type="match status" value="1"/>
</dbReference>
<dbReference type="InterPro" id="IPR039422">
    <property type="entry name" value="MarR/SlyA-like"/>
</dbReference>
<feature type="domain" description="HTH marR-type" evidence="1">
    <location>
        <begin position="11"/>
        <end position="143"/>
    </location>
</feature>
<dbReference type="InterPro" id="IPR036390">
    <property type="entry name" value="WH_DNA-bd_sf"/>
</dbReference>
<dbReference type="PATRIC" id="fig|1068978.7.peg.2008"/>
<evidence type="ECO:0000313" key="3">
    <source>
        <dbReference type="Proteomes" id="UP000062973"/>
    </source>
</evidence>
<evidence type="ECO:0000313" key="2">
    <source>
        <dbReference type="EMBL" id="AIJ21987.1"/>
    </source>
</evidence>
<dbReference type="PROSITE" id="PS50995">
    <property type="entry name" value="HTH_MARR_2"/>
    <property type="match status" value="1"/>
</dbReference>
<dbReference type="PRINTS" id="PR00598">
    <property type="entry name" value="HTHMARR"/>
</dbReference>
<dbReference type="InterPro" id="IPR000835">
    <property type="entry name" value="HTH_MarR-typ"/>
</dbReference>